<dbReference type="Gene3D" id="3.10.450.50">
    <property type="match status" value="1"/>
</dbReference>
<name>A0A934U2Z9_9NOCA</name>
<gene>
    <name evidence="2" type="ORF">JGU71_10105</name>
</gene>
<proteinExistence type="predicted"/>
<accession>A0A934U2Z9</accession>
<sequence>MTSTLTDTIRATVERYVALVATGTAQELADLYTADAVVEDPVGTEPKVGHAAIRDFYEVLQAAQRETKLLTARIAGKQAAFHFELTTTFGEQKVVLAPIDVMEFDDDGRVTSMKAYWGQDDLKLT</sequence>
<evidence type="ECO:0000313" key="3">
    <source>
        <dbReference type="Proteomes" id="UP000655868"/>
    </source>
</evidence>
<feature type="domain" description="SnoaL-like" evidence="1">
    <location>
        <begin position="13"/>
        <end position="112"/>
    </location>
</feature>
<dbReference type="SUPFAM" id="SSF54427">
    <property type="entry name" value="NTF2-like"/>
    <property type="match status" value="1"/>
</dbReference>
<dbReference type="Proteomes" id="UP000655868">
    <property type="component" value="Unassembled WGS sequence"/>
</dbReference>
<dbReference type="InterPro" id="IPR037401">
    <property type="entry name" value="SnoaL-like"/>
</dbReference>
<evidence type="ECO:0000259" key="1">
    <source>
        <dbReference type="Pfam" id="PF12680"/>
    </source>
</evidence>
<protein>
    <submittedName>
        <fullName evidence="2">Nuclear transport factor 2 family protein</fullName>
    </submittedName>
</protein>
<dbReference type="AlphaFoldDB" id="A0A934U2Z9"/>
<dbReference type="Pfam" id="PF12680">
    <property type="entry name" value="SnoaL_2"/>
    <property type="match status" value="1"/>
</dbReference>
<dbReference type="EMBL" id="JAEMNV010000003">
    <property type="protein sequence ID" value="MBJ8339241.1"/>
    <property type="molecule type" value="Genomic_DNA"/>
</dbReference>
<comment type="caution">
    <text evidence="2">The sequence shown here is derived from an EMBL/GenBank/DDBJ whole genome shotgun (WGS) entry which is preliminary data.</text>
</comment>
<evidence type="ECO:0000313" key="2">
    <source>
        <dbReference type="EMBL" id="MBJ8339241.1"/>
    </source>
</evidence>
<reference evidence="2" key="1">
    <citation type="submission" date="2020-12" db="EMBL/GenBank/DDBJ databases">
        <title>Antrihabitans popcorni sp. nov. and Antrihabitans auranticaus sp. nov., isolated from a larva cave.</title>
        <authorList>
            <person name="Lee S.D."/>
            <person name="Kim I.S."/>
        </authorList>
    </citation>
    <scope>NUCLEOTIDE SEQUENCE</scope>
    <source>
        <strain evidence="2">YC3-6</strain>
    </source>
</reference>
<organism evidence="2 3">
    <name type="scientific">Antrihabitans stalagmiti</name>
    <dbReference type="NCBI Taxonomy" id="2799499"/>
    <lineage>
        <taxon>Bacteria</taxon>
        <taxon>Bacillati</taxon>
        <taxon>Actinomycetota</taxon>
        <taxon>Actinomycetes</taxon>
        <taxon>Mycobacteriales</taxon>
        <taxon>Nocardiaceae</taxon>
        <taxon>Antrihabitans</taxon>
    </lineage>
</organism>
<keyword evidence="3" id="KW-1185">Reference proteome</keyword>
<dbReference type="InterPro" id="IPR032710">
    <property type="entry name" value="NTF2-like_dom_sf"/>
</dbReference>
<dbReference type="RefSeq" id="WP_199703959.1">
    <property type="nucleotide sequence ID" value="NZ_JAEMNV010000003.1"/>
</dbReference>